<reference evidence="1 2" key="1">
    <citation type="journal article" date="2020" name="Phytopathology">
        <title>Genome Sequence Resources of Colletotrichum truncatum, C. plurivorum, C. musicola, and C. sojae: Four Species Pathogenic to Soybean (Glycine max).</title>
        <authorList>
            <person name="Rogerio F."/>
            <person name="Boufleur T.R."/>
            <person name="Ciampi-Guillardi M."/>
            <person name="Sukno S.A."/>
            <person name="Thon M.R."/>
            <person name="Massola Junior N.S."/>
            <person name="Baroncelli R."/>
        </authorList>
    </citation>
    <scope>NUCLEOTIDE SEQUENCE [LARGE SCALE GENOMIC DNA]</scope>
    <source>
        <strain evidence="1 2">CMES1059</strain>
    </source>
</reference>
<evidence type="ECO:0000313" key="2">
    <source>
        <dbReference type="Proteomes" id="UP000805649"/>
    </source>
</evidence>
<protein>
    <submittedName>
        <fullName evidence="1">Uncharacterized protein</fullName>
    </submittedName>
</protein>
<evidence type="ECO:0000313" key="1">
    <source>
        <dbReference type="EMBL" id="KAL0942738.1"/>
    </source>
</evidence>
<organism evidence="1 2">
    <name type="scientific">Colletotrichum truncatum</name>
    <name type="common">Anthracnose fungus</name>
    <name type="synonym">Colletotrichum capsici</name>
    <dbReference type="NCBI Taxonomy" id="5467"/>
    <lineage>
        <taxon>Eukaryota</taxon>
        <taxon>Fungi</taxon>
        <taxon>Dikarya</taxon>
        <taxon>Ascomycota</taxon>
        <taxon>Pezizomycotina</taxon>
        <taxon>Sordariomycetes</taxon>
        <taxon>Hypocreomycetidae</taxon>
        <taxon>Glomerellales</taxon>
        <taxon>Glomerellaceae</taxon>
        <taxon>Colletotrichum</taxon>
        <taxon>Colletotrichum truncatum species complex</taxon>
    </lineage>
</organism>
<accession>A0ACC3ZFP1</accession>
<dbReference type="EMBL" id="VUJX02000001">
    <property type="protein sequence ID" value="KAL0942738.1"/>
    <property type="molecule type" value="Genomic_DNA"/>
</dbReference>
<sequence>MQPRISAFHGKALPQTHEDCPPYHILRGIRHHESFARSAEVRDFCSEPGHERYARARNARLIMSNTVPEMLSESVKPYCIWYPDTATEETYRELARRHPEMRYHVGRACAVAGYKTLYDELNLLPDVSIAEEARDNGNTDIFEAITKQPVRYAVMDDYKRTVNLESPKAGVNLNGDTAVRSSIHSEPLEDDENPGQFTYRFTHFDIQEDEHVGFKGWPSPGVSILDSKYAYLAYSPLPRDLPPVNKDVLILMAAWDGNIERYSRLRRPFTIDNEISAVIRGVYHHTTFARWLDVCMGEIFPSSELDWAEHYMRQAIHARFIMNNDLSRIDGSVDGDELPALFWWPECPHEDTLRELAWRRPDFKHQVTLACVAANYPFLFDELSTDMKPTRQQWEVAIQSPNMYFREKLKKREEREGEINFNYDKNYFHPTPTRSYPWPDDEFWSRKYLRWNKEMPRGFRVSKYYHELFNKPDEGHFENFDDPEPDLLNDTLQELFKDWNLFISATDKAREDAAASKKREFLYGEPEDIERRKSPAPEPDYPKDFEPYDEWAK</sequence>
<comment type="caution">
    <text evidence="1">The sequence shown here is derived from an EMBL/GenBank/DDBJ whole genome shotgun (WGS) entry which is preliminary data.</text>
</comment>
<proteinExistence type="predicted"/>
<dbReference type="Proteomes" id="UP000805649">
    <property type="component" value="Unassembled WGS sequence"/>
</dbReference>
<gene>
    <name evidence="1" type="ORF">CTRU02_200624</name>
</gene>
<name>A0ACC3ZFP1_COLTU</name>
<keyword evidence="2" id="KW-1185">Reference proteome</keyword>